<protein>
    <recommendedName>
        <fullName evidence="5">DUF2723 domain-containing protein</fullName>
    </recommendedName>
</protein>
<evidence type="ECO:0000313" key="3">
    <source>
        <dbReference type="EMBL" id="ERP38682.1"/>
    </source>
</evidence>
<dbReference type="Proteomes" id="UP000017148">
    <property type="component" value="Unassembled WGS sequence"/>
</dbReference>
<evidence type="ECO:0000313" key="4">
    <source>
        <dbReference type="Proteomes" id="UP000017148"/>
    </source>
</evidence>
<feature type="transmembrane region" description="Helical" evidence="2">
    <location>
        <begin position="755"/>
        <end position="780"/>
    </location>
</feature>
<evidence type="ECO:0000256" key="1">
    <source>
        <dbReference type="SAM" id="Coils"/>
    </source>
</evidence>
<feature type="transmembrane region" description="Helical" evidence="2">
    <location>
        <begin position="55"/>
        <end position="74"/>
    </location>
</feature>
<feature type="transmembrane region" description="Helical" evidence="2">
    <location>
        <begin position="786"/>
        <end position="807"/>
    </location>
</feature>
<dbReference type="InterPro" id="IPR021280">
    <property type="entry name" value="TMEM260-like"/>
</dbReference>
<feature type="coiled-coil region" evidence="1">
    <location>
        <begin position="812"/>
        <end position="846"/>
    </location>
</feature>
<reference evidence="3 4" key="1">
    <citation type="journal article" date="2013" name="Environ. Microbiol.">
        <title>Genome analysis of Chitinivibrio alkaliphilus gen. nov., sp. nov., a novel extremely haloalkaliphilic anaerobic chitinolytic bacterium from the candidate phylum Termite Group 3.</title>
        <authorList>
            <person name="Sorokin D.Y."/>
            <person name="Gumerov V.M."/>
            <person name="Rakitin A.L."/>
            <person name="Beletsky A.V."/>
            <person name="Damste J.S."/>
            <person name="Muyzer G."/>
            <person name="Mardanov A.V."/>
            <person name="Ravin N.V."/>
        </authorList>
    </citation>
    <scope>NUCLEOTIDE SEQUENCE [LARGE SCALE GENOMIC DNA]</scope>
    <source>
        <strain evidence="3 4">ACht1</strain>
    </source>
</reference>
<dbReference type="InterPro" id="IPR011990">
    <property type="entry name" value="TPR-like_helical_dom_sf"/>
</dbReference>
<dbReference type="PANTHER" id="PTHR16214:SF3">
    <property type="entry name" value="TRANSMEMBRANE PROTEIN 260"/>
    <property type="match status" value="1"/>
</dbReference>
<keyword evidence="2" id="KW-0812">Transmembrane</keyword>
<dbReference type="Pfam" id="PF11028">
    <property type="entry name" value="TMEM260-like"/>
    <property type="match status" value="1"/>
</dbReference>
<dbReference type="SUPFAM" id="SSF48452">
    <property type="entry name" value="TPR-like"/>
    <property type="match status" value="1"/>
</dbReference>
<dbReference type="PATRIC" id="fig|1313304.3.peg.669"/>
<evidence type="ECO:0000256" key="2">
    <source>
        <dbReference type="SAM" id="Phobius"/>
    </source>
</evidence>
<feature type="transmembrane region" description="Helical" evidence="2">
    <location>
        <begin position="115"/>
        <end position="136"/>
    </location>
</feature>
<dbReference type="eggNOG" id="COG1287">
    <property type="taxonomic scope" value="Bacteria"/>
</dbReference>
<keyword evidence="4" id="KW-1185">Reference proteome</keyword>
<dbReference type="Gene3D" id="1.25.40.10">
    <property type="entry name" value="Tetratricopeptide repeat domain"/>
    <property type="match status" value="1"/>
</dbReference>
<feature type="transmembrane region" description="Helical" evidence="2">
    <location>
        <begin position="175"/>
        <end position="202"/>
    </location>
</feature>
<accession>U7D9I0</accession>
<organism evidence="3 4">
    <name type="scientific">Chitinivibrio alkaliphilus ACht1</name>
    <dbReference type="NCBI Taxonomy" id="1313304"/>
    <lineage>
        <taxon>Bacteria</taxon>
        <taxon>Pseudomonadati</taxon>
        <taxon>Fibrobacterota</taxon>
        <taxon>Chitinivibrionia</taxon>
        <taxon>Chitinivibrionales</taxon>
        <taxon>Chitinivibrionaceae</taxon>
        <taxon>Chitinivibrio</taxon>
    </lineage>
</organism>
<feature type="transmembrane region" description="Helical" evidence="2">
    <location>
        <begin position="143"/>
        <end position="163"/>
    </location>
</feature>
<comment type="caution">
    <text evidence="3">The sequence shown here is derived from an EMBL/GenBank/DDBJ whole genome shotgun (WGS) entry which is preliminary data.</text>
</comment>
<feature type="transmembrane region" description="Helical" evidence="2">
    <location>
        <begin position="278"/>
        <end position="301"/>
    </location>
</feature>
<feature type="transmembrane region" description="Helical" evidence="2">
    <location>
        <begin position="313"/>
        <end position="333"/>
    </location>
</feature>
<keyword evidence="2" id="KW-1133">Transmembrane helix</keyword>
<dbReference type="InterPro" id="IPR052724">
    <property type="entry name" value="GT117_domain-containing"/>
</dbReference>
<feature type="transmembrane region" description="Helical" evidence="2">
    <location>
        <begin position="880"/>
        <end position="909"/>
    </location>
</feature>
<sequence length="1333" mass="153531">MKHSVAHRLIGCAVFLTAFLVFLSTMAPSVSFWDCGEYIATTHILGIPHPPGNPFYIVLGRFFSILLSVTEIPVAQRINSISVISAAFSALFIYLIIGRILRATWGTPEKRADRAIFYISGVVGAFFGVFNYTFWFSAVEASVYIPSILTVLIGVYTALVWAQSTESNRDRYLLLFSYIAFLGIGIHMMALFALIPVMAYVMLIDRDMRQDWRLWCIALILGSVAYDVSSFIIIAPFLLLTTGLYTYLPLMAARVVNVLVAVSLVMYKLVTAHGAGELNVGGLIGLAPFLLFAGMTVYAFFTTEGIEASLRRWRFVFSLVVFSLLGFSIHAFIPIRSAMEPVINENHPTIELGNRNRSQHAYEAFKTLLSEENQAGPAYEAFQETLQEHEEAYDLWRELRRSLTGDYLSPHAAYEAFQRALEETDLVTYRRAFMDALAENDEQAHAFEMYQNALEEEAPREEVQALHEAFTNSLRAGEADLRQSYVQYIRTVRSHDTVGALYRNFVRARTTREGSRVYEELQEVLRETPILQNAYNELQDALEQQGFQSYYTDLVSAIENNAPHGDSLLAKFERTLAESRGPVAEQYGEFVETVEDDEELARLRMRYMDAVRRNRVGKDAYEEFLEALEEHPDAAASYEAFRAALEQDTQRRAAYEDFEQALGYASVFDLHWDDFRGFLERQQYGTESMITRMFHRRGDVTTQFGFDGHMGYLGFHLTQFFHFGDHIYQDRMATAEDEHFRPGARMRNTVLGDHGAFSFFAFLVYLIPTLIMLWGIYFWYGQNKPATIMLTVLLVTTTIAFGLYMNFADGTRPDSRRDVEVYEQQVEQWQERLDEFQEIRVMALNNPQVNVDEVDRVISQLEDNKPEARLVHREVRIRDYFYTAGFMSFGMWIGLAVAGILFTLFYSPVPQVKELVAPFAAALFLVAPLLPLTQNYELNDRSHDWIPYDYAYNLLNSCSENAILFTGGDNDTFPLWFIQEAAGVRRDVRVVNFSLLNTKWYIRQLRDLEPRVPITLSDYEIDQLSPSRNEYGIDLEPQQQPRPQFLENANISITPPTYDQKPFLSVSNKMLLKIVDENAWEKPLYFAFGTQGSDLMGLEPYMETHGMVRRLRRSRGNQMDMERTKYLMDSVYQFRGISGDESVVLSETAEKTVRHYVFMYFRYINELTGLRQIQQNRQMIRQAEQLLPMRRERLAQFEAEGSPEQAEFVHSLRQQISQIEGEKVRAQDELDRLLQGFDEHVEEALYYADRAIELLPKFPMSYITKAEIYRAAEDVEAAIATLRTGIDACRIPENADLYHMLLGILEEMGDMERVRLLQQEMEEMLPAEYLTRQ</sequence>
<feature type="transmembrane region" description="Helical" evidence="2">
    <location>
        <begin position="244"/>
        <end position="266"/>
    </location>
</feature>
<dbReference type="PANTHER" id="PTHR16214">
    <property type="entry name" value="TRANSMEMBRANE PROTEIN 260"/>
    <property type="match status" value="1"/>
</dbReference>
<dbReference type="STRING" id="1313304.CALK_0698"/>
<dbReference type="EMBL" id="ASJR01000005">
    <property type="protein sequence ID" value="ERP38682.1"/>
    <property type="molecule type" value="Genomic_DNA"/>
</dbReference>
<keyword evidence="2" id="KW-0472">Membrane</keyword>
<evidence type="ECO:0008006" key="5">
    <source>
        <dbReference type="Google" id="ProtNLM"/>
    </source>
</evidence>
<proteinExistence type="predicted"/>
<feature type="coiled-coil region" evidence="1">
    <location>
        <begin position="1209"/>
        <end position="1236"/>
    </location>
</feature>
<feature type="transmembrane region" description="Helical" evidence="2">
    <location>
        <begin position="81"/>
        <end position="103"/>
    </location>
</feature>
<gene>
    <name evidence="3" type="ORF">CALK_0698</name>
</gene>
<dbReference type="eggNOG" id="COG0697">
    <property type="taxonomic scope" value="Bacteria"/>
</dbReference>
<dbReference type="OrthoDB" id="9807602at2"/>
<dbReference type="RefSeq" id="WP_022636217.1">
    <property type="nucleotide sequence ID" value="NZ_ASJR01000005.1"/>
</dbReference>
<keyword evidence="1" id="KW-0175">Coiled coil</keyword>
<feature type="transmembrane region" description="Helical" evidence="2">
    <location>
        <begin position="214"/>
        <end position="238"/>
    </location>
</feature>
<name>U7D9I0_9BACT</name>